<protein>
    <submittedName>
        <fullName evidence="1">Uncharacterized protein</fullName>
    </submittedName>
</protein>
<proteinExistence type="predicted"/>
<reference evidence="1 2" key="1">
    <citation type="journal article" date="2022" name="DNA Res.">
        <title>Chromosomal-level genome assembly of the orchid tree Bauhinia variegata (Leguminosae; Cercidoideae) supports the allotetraploid origin hypothesis of Bauhinia.</title>
        <authorList>
            <person name="Zhong Y."/>
            <person name="Chen Y."/>
            <person name="Zheng D."/>
            <person name="Pang J."/>
            <person name="Liu Y."/>
            <person name="Luo S."/>
            <person name="Meng S."/>
            <person name="Qian L."/>
            <person name="Wei D."/>
            <person name="Dai S."/>
            <person name="Zhou R."/>
        </authorList>
    </citation>
    <scope>NUCLEOTIDE SEQUENCE [LARGE SCALE GENOMIC DNA]</scope>
    <source>
        <strain evidence="1">BV-YZ2020</strain>
    </source>
</reference>
<comment type="caution">
    <text evidence="1">The sequence shown here is derived from an EMBL/GenBank/DDBJ whole genome shotgun (WGS) entry which is preliminary data.</text>
</comment>
<name>A0ACB9PST5_BAUVA</name>
<dbReference type="Proteomes" id="UP000828941">
    <property type="component" value="Chromosome 3"/>
</dbReference>
<organism evidence="1 2">
    <name type="scientific">Bauhinia variegata</name>
    <name type="common">Purple orchid tree</name>
    <name type="synonym">Phanera variegata</name>
    <dbReference type="NCBI Taxonomy" id="167791"/>
    <lineage>
        <taxon>Eukaryota</taxon>
        <taxon>Viridiplantae</taxon>
        <taxon>Streptophyta</taxon>
        <taxon>Embryophyta</taxon>
        <taxon>Tracheophyta</taxon>
        <taxon>Spermatophyta</taxon>
        <taxon>Magnoliopsida</taxon>
        <taxon>eudicotyledons</taxon>
        <taxon>Gunneridae</taxon>
        <taxon>Pentapetalae</taxon>
        <taxon>rosids</taxon>
        <taxon>fabids</taxon>
        <taxon>Fabales</taxon>
        <taxon>Fabaceae</taxon>
        <taxon>Cercidoideae</taxon>
        <taxon>Cercideae</taxon>
        <taxon>Bauhiniinae</taxon>
        <taxon>Bauhinia</taxon>
    </lineage>
</organism>
<accession>A0ACB9PST5</accession>
<gene>
    <name evidence="1" type="ORF">L6164_005903</name>
</gene>
<dbReference type="EMBL" id="CM039428">
    <property type="protein sequence ID" value="KAI4351546.1"/>
    <property type="molecule type" value="Genomic_DNA"/>
</dbReference>
<keyword evidence="2" id="KW-1185">Reference proteome</keyword>
<evidence type="ECO:0000313" key="2">
    <source>
        <dbReference type="Proteomes" id="UP000828941"/>
    </source>
</evidence>
<evidence type="ECO:0000313" key="1">
    <source>
        <dbReference type="EMBL" id="KAI4351546.1"/>
    </source>
</evidence>
<sequence>MGVGGVKSRRFLFGALLSLCVIWFMFLAISANRHTRKTVTVPSSVVISKHLNLVGIERHHLNSGMTYVSKRRVPNGPDPIHNRYNILPQAICFCFFYVVVDRHTEKIVGD</sequence>